<dbReference type="SUPFAM" id="SSF55785">
    <property type="entry name" value="PYP-like sensor domain (PAS domain)"/>
    <property type="match status" value="1"/>
</dbReference>
<gene>
    <name evidence="10" type="ORF">J2T55_000598</name>
</gene>
<dbReference type="RefSeq" id="WP_259054140.1">
    <property type="nucleotide sequence ID" value="NZ_JANUCT010000003.1"/>
</dbReference>
<dbReference type="Gene3D" id="3.30.450.20">
    <property type="entry name" value="PAS domain"/>
    <property type="match status" value="1"/>
</dbReference>
<dbReference type="GO" id="GO:0009584">
    <property type="term" value="P:detection of visible light"/>
    <property type="evidence" value="ECO:0007669"/>
    <property type="project" value="InterPro"/>
</dbReference>
<feature type="domain" description="GGDEF" evidence="9">
    <location>
        <begin position="555"/>
        <end position="688"/>
    </location>
</feature>
<dbReference type="PANTHER" id="PTHR45138:SF9">
    <property type="entry name" value="DIGUANYLATE CYCLASE DGCM-RELATED"/>
    <property type="match status" value="1"/>
</dbReference>
<dbReference type="InterPro" id="IPR013515">
    <property type="entry name" value="Phytochrome_cen-reg"/>
</dbReference>
<dbReference type="GO" id="GO:0009881">
    <property type="term" value="F:photoreceptor activity"/>
    <property type="evidence" value="ECO:0007669"/>
    <property type="project" value="UniProtKB-KW"/>
</dbReference>
<dbReference type="Gene3D" id="3.30.450.270">
    <property type="match status" value="1"/>
</dbReference>
<dbReference type="InterPro" id="IPR050469">
    <property type="entry name" value="Diguanylate_Cyclase"/>
</dbReference>
<dbReference type="EC" id="2.7.7.65" evidence="2"/>
<dbReference type="PROSITE" id="PS50887">
    <property type="entry name" value="GGDEF"/>
    <property type="match status" value="1"/>
</dbReference>
<dbReference type="InterPro" id="IPR001294">
    <property type="entry name" value="Phytochrome"/>
</dbReference>
<dbReference type="InterPro" id="IPR043128">
    <property type="entry name" value="Rev_trsase/Diguanyl_cyclase"/>
</dbReference>
<dbReference type="GO" id="GO:0052621">
    <property type="term" value="F:diguanylate cyclase activity"/>
    <property type="evidence" value="ECO:0007669"/>
    <property type="project" value="UniProtKB-EC"/>
</dbReference>
<organism evidence="10 11">
    <name type="scientific">Methylohalomonas lacus</name>
    <dbReference type="NCBI Taxonomy" id="398773"/>
    <lineage>
        <taxon>Bacteria</taxon>
        <taxon>Pseudomonadati</taxon>
        <taxon>Pseudomonadota</taxon>
        <taxon>Gammaproteobacteria</taxon>
        <taxon>Methylohalomonadales</taxon>
        <taxon>Methylohalomonadaceae</taxon>
        <taxon>Methylohalomonas</taxon>
    </lineage>
</organism>
<dbReference type="PROSITE" id="PS50046">
    <property type="entry name" value="PHYTOCHROME_2"/>
    <property type="match status" value="1"/>
</dbReference>
<dbReference type="Pfam" id="PF01590">
    <property type="entry name" value="GAF"/>
    <property type="match status" value="1"/>
</dbReference>
<dbReference type="InterPro" id="IPR000160">
    <property type="entry name" value="GGDEF_dom"/>
</dbReference>
<keyword evidence="5" id="KW-0157">Chromophore</keyword>
<name>A0AAE3HK70_9GAMM</name>
<keyword evidence="4" id="KW-0716">Sensory transduction</keyword>
<protein>
    <recommendedName>
        <fullName evidence="2">diguanylate cyclase</fullName>
        <ecNumber evidence="2">2.7.7.65</ecNumber>
    </recommendedName>
</protein>
<dbReference type="SMART" id="SM00267">
    <property type="entry name" value="GGDEF"/>
    <property type="match status" value="1"/>
</dbReference>
<dbReference type="NCBIfam" id="TIGR00254">
    <property type="entry name" value="GGDEF"/>
    <property type="match status" value="1"/>
</dbReference>
<dbReference type="InterPro" id="IPR029016">
    <property type="entry name" value="GAF-like_dom_sf"/>
</dbReference>
<dbReference type="AlphaFoldDB" id="A0AAE3HK70"/>
<evidence type="ECO:0000313" key="10">
    <source>
        <dbReference type="EMBL" id="MCS3902594.1"/>
    </source>
</evidence>
<dbReference type="SUPFAM" id="SSF55073">
    <property type="entry name" value="Nucleotide cyclase"/>
    <property type="match status" value="1"/>
</dbReference>
<keyword evidence="3" id="KW-0600">Photoreceptor protein</keyword>
<evidence type="ECO:0000256" key="4">
    <source>
        <dbReference type="ARBA" id="ARBA00022606"/>
    </source>
</evidence>
<dbReference type="InterPro" id="IPR016132">
    <property type="entry name" value="Phyto_chromo_attachment"/>
</dbReference>
<evidence type="ECO:0000256" key="7">
    <source>
        <dbReference type="ARBA" id="ARBA00034247"/>
    </source>
</evidence>
<evidence type="ECO:0000313" key="11">
    <source>
        <dbReference type="Proteomes" id="UP001204445"/>
    </source>
</evidence>
<dbReference type="InterPro" id="IPR035965">
    <property type="entry name" value="PAS-like_dom_sf"/>
</dbReference>
<dbReference type="InterPro" id="IPR043150">
    <property type="entry name" value="Phytochrome_PHY_sf"/>
</dbReference>
<dbReference type="PANTHER" id="PTHR45138">
    <property type="entry name" value="REGULATORY COMPONENTS OF SENSORY TRANSDUCTION SYSTEM"/>
    <property type="match status" value="1"/>
</dbReference>
<comment type="cofactor">
    <cofactor evidence="1">
        <name>Mg(2+)</name>
        <dbReference type="ChEBI" id="CHEBI:18420"/>
    </cofactor>
</comment>
<evidence type="ECO:0000256" key="5">
    <source>
        <dbReference type="ARBA" id="ARBA00022991"/>
    </source>
</evidence>
<evidence type="ECO:0000256" key="6">
    <source>
        <dbReference type="ARBA" id="ARBA00023170"/>
    </source>
</evidence>
<dbReference type="Pfam" id="PF00990">
    <property type="entry name" value="GGDEF"/>
    <property type="match status" value="1"/>
</dbReference>
<evidence type="ECO:0000256" key="2">
    <source>
        <dbReference type="ARBA" id="ARBA00012528"/>
    </source>
</evidence>
<dbReference type="Proteomes" id="UP001204445">
    <property type="component" value="Unassembled WGS sequence"/>
</dbReference>
<keyword evidence="6" id="KW-0675">Receptor</keyword>
<dbReference type="GO" id="GO:0006355">
    <property type="term" value="P:regulation of DNA-templated transcription"/>
    <property type="evidence" value="ECO:0007669"/>
    <property type="project" value="InterPro"/>
</dbReference>
<dbReference type="Pfam" id="PF08446">
    <property type="entry name" value="PAS_2"/>
    <property type="match status" value="1"/>
</dbReference>
<proteinExistence type="predicted"/>
<dbReference type="InterPro" id="IPR013654">
    <property type="entry name" value="PAS_2"/>
</dbReference>
<dbReference type="SMART" id="SM00065">
    <property type="entry name" value="GAF"/>
    <property type="match status" value="1"/>
</dbReference>
<evidence type="ECO:0000256" key="1">
    <source>
        <dbReference type="ARBA" id="ARBA00001946"/>
    </source>
</evidence>
<sequence length="688" mass="77242">MNNPLTEKDDPRVALYEGCEAEPIHIPGSIQPRGALLAVDRHSGEILQVSLNTERYLGYQPEGLLGKDISFLIGAGPKKQIMDRDLAPVYPNLNEPVLVTIAGEDNHSHELIMMPHLNDGVVILEFEFYNEQEAAPLAAYHRLLATLNRISQSRSEDELLQQAVTEVQALTGYERVMYYRFKEDGSGIVTHEARTDSSIGSYLDHHFPAADIPARARELYRQNSLRFIFDPEARAVPIRPANNPRTGKPLDLTYAVFRSIAPVHIEYLRNMGVGASLSLSIVIDDHLEGLIACHHRSSSAVSQYLRVTCQSVAVAVTSHLSKLRASSTSSWNNEIRESLEPFINEIINGQRLVTAFRHHIDTLMSLMDADSAFLQFGKEQVAAPKAAEKQPFPVQLRGVCTGPPVYASDRLGELRSLPGELREYLTGGIVIDLDNGDFLCLGRREYLDDIVWGGDPTKPMVNGDTENPRLSPRSSFASWRETVRGRSRAFGAREKTMATALRHIMFEAKALEFRRLAEEKMQLEARTDSLTDLINRKEFYRRGQEEIERARRYGRELALVYFDIDHFKVVNDTHGHDAGDRVLRRVADLCRERLRVNDICARLGGEEFVILLPETQLQAAVHLAECLREQFENDSVSYDDIEIRVTSSFGVAVLGADPDETLETVLKRADTALYQAKAAGRNRVVSDL</sequence>
<feature type="domain" description="Phytochrome chromophore attachment site" evidence="8">
    <location>
        <begin position="155"/>
        <end position="295"/>
    </location>
</feature>
<dbReference type="PRINTS" id="PR01033">
    <property type="entry name" value="PHYTOCHROME"/>
</dbReference>
<dbReference type="InterPro" id="IPR029787">
    <property type="entry name" value="Nucleotide_cyclase"/>
</dbReference>
<dbReference type="CDD" id="cd01949">
    <property type="entry name" value="GGDEF"/>
    <property type="match status" value="1"/>
</dbReference>
<evidence type="ECO:0000259" key="9">
    <source>
        <dbReference type="PROSITE" id="PS50887"/>
    </source>
</evidence>
<dbReference type="Gene3D" id="3.30.70.270">
    <property type="match status" value="1"/>
</dbReference>
<evidence type="ECO:0000259" key="8">
    <source>
        <dbReference type="PROSITE" id="PS50046"/>
    </source>
</evidence>
<comment type="caution">
    <text evidence="10">The sequence shown here is derived from an EMBL/GenBank/DDBJ whole genome shotgun (WGS) entry which is preliminary data.</text>
</comment>
<evidence type="ECO:0000256" key="3">
    <source>
        <dbReference type="ARBA" id="ARBA00022543"/>
    </source>
</evidence>
<dbReference type="FunFam" id="3.30.70.270:FF:000001">
    <property type="entry name" value="Diguanylate cyclase domain protein"/>
    <property type="match status" value="1"/>
</dbReference>
<comment type="catalytic activity">
    <reaction evidence="7">
        <text>2 GTP = 3',3'-c-di-GMP + 2 diphosphate</text>
        <dbReference type="Rhea" id="RHEA:24898"/>
        <dbReference type="ChEBI" id="CHEBI:33019"/>
        <dbReference type="ChEBI" id="CHEBI:37565"/>
        <dbReference type="ChEBI" id="CHEBI:58805"/>
        <dbReference type="EC" id="2.7.7.65"/>
    </reaction>
</comment>
<accession>A0AAE3HK70</accession>
<dbReference type="EMBL" id="JANUCT010000003">
    <property type="protein sequence ID" value="MCS3902594.1"/>
    <property type="molecule type" value="Genomic_DNA"/>
</dbReference>
<reference evidence="10" key="1">
    <citation type="submission" date="2022-08" db="EMBL/GenBank/DDBJ databases">
        <title>Genomic Encyclopedia of Type Strains, Phase III (KMG-III): the genomes of soil and plant-associated and newly described type strains.</title>
        <authorList>
            <person name="Whitman W."/>
        </authorList>
    </citation>
    <scope>NUCLEOTIDE SEQUENCE</scope>
    <source>
        <strain evidence="10">HMT 1</strain>
    </source>
</reference>
<keyword evidence="11" id="KW-1185">Reference proteome</keyword>
<dbReference type="Pfam" id="PF00360">
    <property type="entry name" value="PHY"/>
    <property type="match status" value="1"/>
</dbReference>
<dbReference type="SUPFAM" id="SSF55781">
    <property type="entry name" value="GAF domain-like"/>
    <property type="match status" value="2"/>
</dbReference>
<dbReference type="Gene3D" id="3.30.450.40">
    <property type="match status" value="1"/>
</dbReference>
<dbReference type="InterPro" id="IPR003018">
    <property type="entry name" value="GAF"/>
</dbReference>